<feature type="domain" description="ACT" evidence="11">
    <location>
        <begin position="314"/>
        <end position="381"/>
    </location>
</feature>
<dbReference type="Gene3D" id="1.10.3660.10">
    <property type="entry name" value="6-phosphogluconate dehydrogenase C-terminal like domain"/>
    <property type="match status" value="1"/>
</dbReference>
<dbReference type="InterPro" id="IPR050812">
    <property type="entry name" value="Preph/Arog_dehydrog"/>
</dbReference>
<feature type="domain" description="Prephenate/arogenate dehydrogenase" evidence="10">
    <location>
        <begin position="19"/>
        <end position="298"/>
    </location>
</feature>
<dbReference type="Pfam" id="PF20463">
    <property type="entry name" value="PDH_C"/>
    <property type="match status" value="1"/>
</dbReference>
<dbReference type="InterPro" id="IPR036291">
    <property type="entry name" value="NAD(P)-bd_dom_sf"/>
</dbReference>
<evidence type="ECO:0000256" key="5">
    <source>
        <dbReference type="ARBA" id="ARBA00022498"/>
    </source>
</evidence>
<dbReference type="Proteomes" id="UP001529338">
    <property type="component" value="Unassembled WGS sequence"/>
</dbReference>
<dbReference type="NCBIfam" id="NF005111">
    <property type="entry name" value="PRK06545.2-3"/>
    <property type="match status" value="1"/>
</dbReference>
<evidence type="ECO:0000256" key="8">
    <source>
        <dbReference type="ARBA" id="ARBA00023141"/>
    </source>
</evidence>
<keyword evidence="7" id="KW-0520">NAD</keyword>
<keyword evidence="5" id="KW-0827">Tyrosine biosynthesis</keyword>
<dbReference type="PANTHER" id="PTHR21363:SF0">
    <property type="entry name" value="PREPHENATE DEHYDROGENASE [NADP(+)]"/>
    <property type="match status" value="1"/>
</dbReference>
<keyword evidence="8" id="KW-0057">Aromatic amino acid biosynthesis</keyword>
<gene>
    <name evidence="12" type="ORF">QRT04_15300</name>
</gene>
<dbReference type="EMBL" id="JAUCGQ010000003">
    <property type="protein sequence ID" value="MDM7856303.1"/>
    <property type="molecule type" value="Genomic_DNA"/>
</dbReference>
<dbReference type="GO" id="GO:0008977">
    <property type="term" value="F:prephenate dehydrogenase (NAD+) activity"/>
    <property type="evidence" value="ECO:0007669"/>
    <property type="project" value="UniProtKB-EC"/>
</dbReference>
<comment type="pathway">
    <text evidence="1">Amino-acid biosynthesis; L-tyrosine biosynthesis; (4-hydroxyphenyl)pyruvate from prephenate (NAD(+) route): step 1/1.</text>
</comment>
<dbReference type="InterPro" id="IPR008927">
    <property type="entry name" value="6-PGluconate_DH-like_C_sf"/>
</dbReference>
<dbReference type="InterPro" id="IPR045865">
    <property type="entry name" value="ACT-like_dom_sf"/>
</dbReference>
<dbReference type="InterPro" id="IPR002912">
    <property type="entry name" value="ACT_dom"/>
</dbReference>
<reference evidence="12 13" key="1">
    <citation type="submission" date="2023-06" db="EMBL/GenBank/DDBJ databases">
        <title>Cellulomonas sp. MW4 Whole genome sequence.</title>
        <authorList>
            <person name="Park S."/>
        </authorList>
    </citation>
    <scope>NUCLEOTIDE SEQUENCE [LARGE SCALE GENOMIC DNA]</scope>
    <source>
        <strain evidence="12 13">MW4</strain>
    </source>
</reference>
<dbReference type="PANTHER" id="PTHR21363">
    <property type="entry name" value="PREPHENATE DEHYDROGENASE"/>
    <property type="match status" value="1"/>
</dbReference>
<dbReference type="InterPro" id="IPR003099">
    <property type="entry name" value="Prephen_DH"/>
</dbReference>
<dbReference type="Gene3D" id="3.30.70.260">
    <property type="match status" value="1"/>
</dbReference>
<dbReference type="InterPro" id="IPR046825">
    <property type="entry name" value="PDH_C"/>
</dbReference>
<evidence type="ECO:0000256" key="6">
    <source>
        <dbReference type="ARBA" id="ARBA00023002"/>
    </source>
</evidence>
<keyword evidence="8" id="KW-0028">Amino-acid biosynthesis</keyword>
<dbReference type="PROSITE" id="PS51671">
    <property type="entry name" value="ACT"/>
    <property type="match status" value="1"/>
</dbReference>
<evidence type="ECO:0000259" key="10">
    <source>
        <dbReference type="PROSITE" id="PS51176"/>
    </source>
</evidence>
<name>A0ABT7SJE5_9CELL</name>
<keyword evidence="6 12" id="KW-0560">Oxidoreductase</keyword>
<dbReference type="RefSeq" id="WP_289456453.1">
    <property type="nucleotide sequence ID" value="NZ_JAUCGQ010000003.1"/>
</dbReference>
<evidence type="ECO:0000256" key="9">
    <source>
        <dbReference type="ARBA" id="ARBA00049260"/>
    </source>
</evidence>
<dbReference type="SUPFAM" id="SSF55021">
    <property type="entry name" value="ACT-like"/>
    <property type="match status" value="1"/>
</dbReference>
<dbReference type="EC" id="1.3.1.12" evidence="3"/>
<evidence type="ECO:0000256" key="1">
    <source>
        <dbReference type="ARBA" id="ARBA00005067"/>
    </source>
</evidence>
<dbReference type="Pfam" id="PF02153">
    <property type="entry name" value="PDH_N"/>
    <property type="match status" value="1"/>
</dbReference>
<evidence type="ECO:0000256" key="3">
    <source>
        <dbReference type="ARBA" id="ARBA00012068"/>
    </source>
</evidence>
<evidence type="ECO:0000313" key="12">
    <source>
        <dbReference type="EMBL" id="MDM7856303.1"/>
    </source>
</evidence>
<dbReference type="Gene3D" id="3.40.50.720">
    <property type="entry name" value="NAD(P)-binding Rossmann-like Domain"/>
    <property type="match status" value="1"/>
</dbReference>
<dbReference type="NCBIfam" id="NF005112">
    <property type="entry name" value="PRK06545.2-4"/>
    <property type="match status" value="1"/>
</dbReference>
<evidence type="ECO:0000259" key="11">
    <source>
        <dbReference type="PROSITE" id="PS51671"/>
    </source>
</evidence>
<comment type="similarity">
    <text evidence="2">Belongs to the prephenate/arogenate dehydrogenase family.</text>
</comment>
<evidence type="ECO:0000256" key="4">
    <source>
        <dbReference type="ARBA" id="ARBA00016891"/>
    </source>
</evidence>
<comment type="caution">
    <text evidence="12">The sequence shown here is derived from an EMBL/GenBank/DDBJ whole genome shotgun (WGS) entry which is preliminary data.</text>
</comment>
<evidence type="ECO:0000313" key="13">
    <source>
        <dbReference type="Proteomes" id="UP001529338"/>
    </source>
</evidence>
<organism evidence="12 13">
    <name type="scientific">Cellulomonas alba</name>
    <dbReference type="NCBI Taxonomy" id="3053467"/>
    <lineage>
        <taxon>Bacteria</taxon>
        <taxon>Bacillati</taxon>
        <taxon>Actinomycetota</taxon>
        <taxon>Actinomycetes</taxon>
        <taxon>Micrococcales</taxon>
        <taxon>Cellulomonadaceae</taxon>
        <taxon>Cellulomonas</taxon>
    </lineage>
</organism>
<evidence type="ECO:0000256" key="7">
    <source>
        <dbReference type="ARBA" id="ARBA00023027"/>
    </source>
</evidence>
<evidence type="ECO:0000256" key="2">
    <source>
        <dbReference type="ARBA" id="ARBA00007964"/>
    </source>
</evidence>
<dbReference type="InterPro" id="IPR046826">
    <property type="entry name" value="PDH_N"/>
</dbReference>
<sequence>MGGPEGARPGDTDQLATRGPVRVVGTGLLGASVGLGLSTRGVDVVLDDPSPTALALARDVGAGRLAAEGDAPPALVVVAAPPDVTARVVAQELGAWPEAVVTDVASIKASVLAELRASGADLTRYVGSHPMAGRERSGPSAALPDLFLGRPWVIADSGTSSADAVLAVRALVVDLGGLPVTMDAAAHDAAVAVVSHVPQLAASLVAARLVDVDDAALGLAGQGLRDVTRLAASSPALWTSILAANAGEVRRVLEAVRADLDQVIAALGAAHDASGGAAVRPGALASIARAIDDGNTGVARIPGKHGGVRRDYGVVTVLVPDEPGELARLLTDVGHAGVNLEDLQLEHAARRPVGMAAISVLPGAVERLETALTERGWRLVR</sequence>
<accession>A0ABT7SJE5</accession>
<comment type="catalytic activity">
    <reaction evidence="9">
        <text>prephenate + NAD(+) = 3-(4-hydroxyphenyl)pyruvate + CO2 + NADH</text>
        <dbReference type="Rhea" id="RHEA:13869"/>
        <dbReference type="ChEBI" id="CHEBI:16526"/>
        <dbReference type="ChEBI" id="CHEBI:29934"/>
        <dbReference type="ChEBI" id="CHEBI:36242"/>
        <dbReference type="ChEBI" id="CHEBI:57540"/>
        <dbReference type="ChEBI" id="CHEBI:57945"/>
        <dbReference type="EC" id="1.3.1.12"/>
    </reaction>
</comment>
<dbReference type="SUPFAM" id="SSF48179">
    <property type="entry name" value="6-phosphogluconate dehydrogenase C-terminal domain-like"/>
    <property type="match status" value="1"/>
</dbReference>
<keyword evidence="13" id="KW-1185">Reference proteome</keyword>
<dbReference type="SUPFAM" id="SSF51735">
    <property type="entry name" value="NAD(P)-binding Rossmann-fold domains"/>
    <property type="match status" value="1"/>
</dbReference>
<proteinExistence type="inferred from homology"/>
<dbReference type="PROSITE" id="PS51176">
    <property type="entry name" value="PDH_ADH"/>
    <property type="match status" value="1"/>
</dbReference>
<protein>
    <recommendedName>
        <fullName evidence="4">Prephenate dehydrogenase</fullName>
        <ecNumber evidence="3">1.3.1.12</ecNumber>
    </recommendedName>
</protein>